<sequence length="95" mass="10613">MFVSGTATLNWVGPEPVTYNRMICSFDLANEAFGRVPLPAVNHDKISPPVLGVLRNALCLCYFDFEVSAGWNVWMMNEYGVQHSWTKLAMISASQ</sequence>
<feature type="non-terminal residue" evidence="1">
    <location>
        <position position="95"/>
    </location>
</feature>
<proteinExistence type="predicted"/>
<evidence type="ECO:0000313" key="1">
    <source>
        <dbReference type="EMBL" id="MED6197623.1"/>
    </source>
</evidence>
<keyword evidence="2" id="KW-1185">Reference proteome</keyword>
<reference evidence="1 2" key="1">
    <citation type="journal article" date="2023" name="Plants (Basel)">
        <title>Bridging the Gap: Combining Genomics and Transcriptomics Approaches to Understand Stylosanthes scabra, an Orphan Legume from the Brazilian Caatinga.</title>
        <authorList>
            <person name="Ferreira-Neto J.R.C."/>
            <person name="da Silva M.D."/>
            <person name="Binneck E."/>
            <person name="de Melo N.F."/>
            <person name="da Silva R.H."/>
            <person name="de Melo A.L.T.M."/>
            <person name="Pandolfi V."/>
            <person name="Bustamante F.O."/>
            <person name="Brasileiro-Vidal A.C."/>
            <person name="Benko-Iseppon A.M."/>
        </authorList>
    </citation>
    <scope>NUCLEOTIDE SEQUENCE [LARGE SCALE GENOMIC DNA]</scope>
    <source>
        <tissue evidence="1">Leaves</tissue>
    </source>
</reference>
<evidence type="ECO:0000313" key="2">
    <source>
        <dbReference type="Proteomes" id="UP001341840"/>
    </source>
</evidence>
<protein>
    <recommendedName>
        <fullName evidence="3">F-box associated domain-containing protein</fullName>
    </recommendedName>
</protein>
<dbReference type="EMBL" id="JASCZI010211935">
    <property type="protein sequence ID" value="MED6197623.1"/>
    <property type="molecule type" value="Genomic_DNA"/>
</dbReference>
<comment type="caution">
    <text evidence="1">The sequence shown here is derived from an EMBL/GenBank/DDBJ whole genome shotgun (WGS) entry which is preliminary data.</text>
</comment>
<organism evidence="1 2">
    <name type="scientific">Stylosanthes scabra</name>
    <dbReference type="NCBI Taxonomy" id="79078"/>
    <lineage>
        <taxon>Eukaryota</taxon>
        <taxon>Viridiplantae</taxon>
        <taxon>Streptophyta</taxon>
        <taxon>Embryophyta</taxon>
        <taxon>Tracheophyta</taxon>
        <taxon>Spermatophyta</taxon>
        <taxon>Magnoliopsida</taxon>
        <taxon>eudicotyledons</taxon>
        <taxon>Gunneridae</taxon>
        <taxon>Pentapetalae</taxon>
        <taxon>rosids</taxon>
        <taxon>fabids</taxon>
        <taxon>Fabales</taxon>
        <taxon>Fabaceae</taxon>
        <taxon>Papilionoideae</taxon>
        <taxon>50 kb inversion clade</taxon>
        <taxon>dalbergioids sensu lato</taxon>
        <taxon>Dalbergieae</taxon>
        <taxon>Pterocarpus clade</taxon>
        <taxon>Stylosanthes</taxon>
    </lineage>
</organism>
<accession>A0ABU6XKW6</accession>
<name>A0ABU6XKW6_9FABA</name>
<evidence type="ECO:0008006" key="3">
    <source>
        <dbReference type="Google" id="ProtNLM"/>
    </source>
</evidence>
<dbReference type="Proteomes" id="UP001341840">
    <property type="component" value="Unassembled WGS sequence"/>
</dbReference>
<gene>
    <name evidence="1" type="ORF">PIB30_058250</name>
</gene>